<feature type="transmembrane region" description="Helical" evidence="7">
    <location>
        <begin position="431"/>
        <end position="452"/>
    </location>
</feature>
<reference evidence="9" key="1">
    <citation type="submission" date="2023-01" db="EMBL/GenBank/DDBJ databases">
        <title>Exophiala dermititidis isolated from Cystic Fibrosis Patient.</title>
        <authorList>
            <person name="Kurbessoian T."/>
            <person name="Crocker A."/>
            <person name="Murante D."/>
            <person name="Hogan D.A."/>
            <person name="Stajich J.E."/>
        </authorList>
    </citation>
    <scope>NUCLEOTIDE SEQUENCE</scope>
    <source>
        <strain evidence="9">Ex8</strain>
    </source>
</reference>
<dbReference type="InterPro" id="IPR036259">
    <property type="entry name" value="MFS_trans_sf"/>
</dbReference>
<evidence type="ECO:0000256" key="5">
    <source>
        <dbReference type="ARBA" id="ARBA00023136"/>
    </source>
</evidence>
<keyword evidence="5 7" id="KW-0472">Membrane</keyword>
<feature type="transmembrane region" description="Helical" evidence="7">
    <location>
        <begin position="263"/>
        <end position="284"/>
    </location>
</feature>
<evidence type="ECO:0000313" key="9">
    <source>
        <dbReference type="EMBL" id="KAJ8986384.1"/>
    </source>
</evidence>
<dbReference type="PANTHER" id="PTHR23501">
    <property type="entry name" value="MAJOR FACILITATOR SUPERFAMILY"/>
    <property type="match status" value="1"/>
</dbReference>
<keyword evidence="3 7" id="KW-0812">Transmembrane</keyword>
<proteinExistence type="predicted"/>
<dbReference type="InterPro" id="IPR020846">
    <property type="entry name" value="MFS_dom"/>
</dbReference>
<feature type="transmembrane region" description="Helical" evidence="7">
    <location>
        <begin position="401"/>
        <end position="419"/>
    </location>
</feature>
<sequence>MMEEALRDKPQRSEVEAVEGPVSQPRYGHLDHLEHIPLDLDDPHRAAIEDNPEKAETLTWTTLLAVASLSFSYVCPISCGFVLVTGILVPIGTDLGDTENISWIVGGWSIASSVSFSMAGAISDIFGRRWTIVSGEILAIVGSIVAATANSTLTVAAGSTVIGFGCGIIFVSYAGIQELVPNKWRGLLGLTECAMTIPWAAAGTLIATSLNSDTAARWRWCYYIGIIYGVLSMVGTLLFYFPPSRPQYDWDKSRWQEMKEIDYIGFLLYTAGLTIFLIGLTWAGTDAHPWNAASTVAPIVVGICTLLACFVYDFTLAKQPFFPLSLFRQVREFTVLLVVVFVAGAVFYSFAGLLPQGSLYMFTKDPIQIGVIALPNGIAQVIFGGLATLVMGKVGHLKLQVVVMLTVQTVFVAAYSGVVPNNRTGWTTFQFFGMGPFALITLLCYVIAGLNVPLRHLGLASGLIGTFRSGGGSVGNAVFNTVLHGVVKEQIPEKMAHVASAYGLSSESLGAVTSAAVQNAQGVPGAFEGIPGITPAIEQAAATAIREAYAVAFKRVFWASIPFGVLAIICALFIKDPSQYLTNHTAVRMEKEGVLGQSSAGHRRGHPSDEEMDFETKGHV</sequence>
<feature type="transmembrane region" description="Helical" evidence="7">
    <location>
        <begin position="63"/>
        <end position="89"/>
    </location>
</feature>
<dbReference type="AlphaFoldDB" id="A0AAN6IP92"/>
<feature type="compositionally biased region" description="Basic and acidic residues" evidence="6">
    <location>
        <begin position="606"/>
        <end position="620"/>
    </location>
</feature>
<dbReference type="GO" id="GO:0022857">
    <property type="term" value="F:transmembrane transporter activity"/>
    <property type="evidence" value="ECO:0007669"/>
    <property type="project" value="InterPro"/>
</dbReference>
<comment type="subcellular location">
    <subcellularLocation>
        <location evidence="1">Membrane</location>
        <topology evidence="1">Multi-pass membrane protein</topology>
    </subcellularLocation>
</comment>
<dbReference type="PANTHER" id="PTHR23501:SF109">
    <property type="entry name" value="MAJOR FACILITATOR SUPERFAMILY (MFS) PROFILE DOMAIN-CONTAINING PROTEIN-RELATED"/>
    <property type="match status" value="1"/>
</dbReference>
<dbReference type="InterPro" id="IPR005829">
    <property type="entry name" value="Sugar_transporter_CS"/>
</dbReference>
<dbReference type="PROSITE" id="PS50850">
    <property type="entry name" value="MFS"/>
    <property type="match status" value="1"/>
</dbReference>
<evidence type="ECO:0000256" key="4">
    <source>
        <dbReference type="ARBA" id="ARBA00022989"/>
    </source>
</evidence>
<feature type="transmembrane region" description="Helical" evidence="7">
    <location>
        <begin position="367"/>
        <end position="389"/>
    </location>
</feature>
<feature type="transmembrane region" description="Helical" evidence="7">
    <location>
        <begin position="290"/>
        <end position="312"/>
    </location>
</feature>
<feature type="transmembrane region" description="Helical" evidence="7">
    <location>
        <begin position="155"/>
        <end position="175"/>
    </location>
</feature>
<evidence type="ECO:0000313" key="10">
    <source>
        <dbReference type="Proteomes" id="UP001161757"/>
    </source>
</evidence>
<protein>
    <recommendedName>
        <fullName evidence="8">Major facilitator superfamily (MFS) profile domain-containing protein</fullName>
    </recommendedName>
</protein>
<name>A0AAN6IP92_EXODE</name>
<feature type="transmembrane region" description="Helical" evidence="7">
    <location>
        <begin position="101"/>
        <end position="123"/>
    </location>
</feature>
<evidence type="ECO:0000256" key="2">
    <source>
        <dbReference type="ARBA" id="ARBA00022448"/>
    </source>
</evidence>
<accession>A0AAN6IP92</accession>
<dbReference type="Proteomes" id="UP001161757">
    <property type="component" value="Unassembled WGS sequence"/>
</dbReference>
<keyword evidence="4 7" id="KW-1133">Transmembrane helix</keyword>
<keyword evidence="2" id="KW-0813">Transport</keyword>
<feature type="transmembrane region" description="Helical" evidence="7">
    <location>
        <begin position="130"/>
        <end position="149"/>
    </location>
</feature>
<dbReference type="Gene3D" id="1.20.1250.20">
    <property type="entry name" value="MFS general substrate transporter like domains"/>
    <property type="match status" value="1"/>
</dbReference>
<feature type="region of interest" description="Disordered" evidence="6">
    <location>
        <begin position="593"/>
        <end position="620"/>
    </location>
</feature>
<evidence type="ECO:0000256" key="6">
    <source>
        <dbReference type="SAM" id="MobiDB-lite"/>
    </source>
</evidence>
<dbReference type="EMBL" id="JAJGCB010000040">
    <property type="protein sequence ID" value="KAJ8986384.1"/>
    <property type="molecule type" value="Genomic_DNA"/>
</dbReference>
<feature type="domain" description="Major facilitator superfamily (MFS) profile" evidence="8">
    <location>
        <begin position="64"/>
        <end position="579"/>
    </location>
</feature>
<dbReference type="GO" id="GO:0005886">
    <property type="term" value="C:plasma membrane"/>
    <property type="evidence" value="ECO:0007669"/>
    <property type="project" value="TreeGrafter"/>
</dbReference>
<organism evidence="9 10">
    <name type="scientific">Exophiala dermatitidis</name>
    <name type="common">Black yeast-like fungus</name>
    <name type="synonym">Wangiella dermatitidis</name>
    <dbReference type="NCBI Taxonomy" id="5970"/>
    <lineage>
        <taxon>Eukaryota</taxon>
        <taxon>Fungi</taxon>
        <taxon>Dikarya</taxon>
        <taxon>Ascomycota</taxon>
        <taxon>Pezizomycotina</taxon>
        <taxon>Eurotiomycetes</taxon>
        <taxon>Chaetothyriomycetidae</taxon>
        <taxon>Chaetothyriales</taxon>
        <taxon>Herpotrichiellaceae</taxon>
        <taxon>Exophiala</taxon>
    </lineage>
</organism>
<dbReference type="SUPFAM" id="SSF103473">
    <property type="entry name" value="MFS general substrate transporter"/>
    <property type="match status" value="1"/>
</dbReference>
<evidence type="ECO:0000256" key="3">
    <source>
        <dbReference type="ARBA" id="ARBA00022692"/>
    </source>
</evidence>
<dbReference type="InterPro" id="IPR010573">
    <property type="entry name" value="MFS_Str1/Tri12-like"/>
</dbReference>
<feature type="transmembrane region" description="Helical" evidence="7">
    <location>
        <begin position="556"/>
        <end position="574"/>
    </location>
</feature>
<dbReference type="Pfam" id="PF06609">
    <property type="entry name" value="TRI12"/>
    <property type="match status" value="1"/>
</dbReference>
<evidence type="ECO:0000256" key="7">
    <source>
        <dbReference type="SAM" id="Phobius"/>
    </source>
</evidence>
<gene>
    <name evidence="9" type="ORF">HRR80_009527</name>
</gene>
<feature type="transmembrane region" description="Helical" evidence="7">
    <location>
        <begin position="222"/>
        <end position="242"/>
    </location>
</feature>
<feature type="transmembrane region" description="Helical" evidence="7">
    <location>
        <begin position="333"/>
        <end position="355"/>
    </location>
</feature>
<dbReference type="PROSITE" id="PS00216">
    <property type="entry name" value="SUGAR_TRANSPORT_1"/>
    <property type="match status" value="1"/>
</dbReference>
<feature type="region of interest" description="Disordered" evidence="6">
    <location>
        <begin position="1"/>
        <end position="20"/>
    </location>
</feature>
<feature type="compositionally biased region" description="Basic and acidic residues" evidence="6">
    <location>
        <begin position="1"/>
        <end position="15"/>
    </location>
</feature>
<evidence type="ECO:0000259" key="8">
    <source>
        <dbReference type="PROSITE" id="PS50850"/>
    </source>
</evidence>
<feature type="transmembrane region" description="Helical" evidence="7">
    <location>
        <begin position="187"/>
        <end position="210"/>
    </location>
</feature>
<evidence type="ECO:0000256" key="1">
    <source>
        <dbReference type="ARBA" id="ARBA00004141"/>
    </source>
</evidence>
<comment type="caution">
    <text evidence="9">The sequence shown here is derived from an EMBL/GenBank/DDBJ whole genome shotgun (WGS) entry which is preliminary data.</text>
</comment>